<gene>
    <name evidence="2" type="ORF">OGAPHI_006543</name>
</gene>
<feature type="region of interest" description="Disordered" evidence="1">
    <location>
        <begin position="1"/>
        <end position="62"/>
    </location>
</feature>
<feature type="region of interest" description="Disordered" evidence="1">
    <location>
        <begin position="358"/>
        <end position="411"/>
    </location>
</feature>
<evidence type="ECO:0000313" key="3">
    <source>
        <dbReference type="Proteomes" id="UP000769157"/>
    </source>
</evidence>
<evidence type="ECO:0000256" key="1">
    <source>
        <dbReference type="SAM" id="MobiDB-lite"/>
    </source>
</evidence>
<dbReference type="Pfam" id="PF08642">
    <property type="entry name" value="Rxt3"/>
    <property type="match status" value="1"/>
</dbReference>
<dbReference type="EMBL" id="JAEUBE010000439">
    <property type="protein sequence ID" value="KAH3661693.1"/>
    <property type="molecule type" value="Genomic_DNA"/>
</dbReference>
<feature type="compositionally biased region" description="Low complexity" evidence="1">
    <location>
        <begin position="92"/>
        <end position="110"/>
    </location>
</feature>
<dbReference type="Proteomes" id="UP000769157">
    <property type="component" value="Unassembled WGS sequence"/>
</dbReference>
<accession>A0A9P8NXG6</accession>
<dbReference type="AlphaFoldDB" id="A0A9P8NXG6"/>
<evidence type="ECO:0008006" key="4">
    <source>
        <dbReference type="Google" id="ProtNLM"/>
    </source>
</evidence>
<feature type="compositionally biased region" description="Basic and acidic residues" evidence="1">
    <location>
        <begin position="365"/>
        <end position="385"/>
    </location>
</feature>
<comment type="caution">
    <text evidence="2">The sequence shown here is derived from an EMBL/GenBank/DDBJ whole genome shotgun (WGS) entry which is preliminary data.</text>
</comment>
<protein>
    <recommendedName>
        <fullName evidence="4">Rxt3-domain-containing protein</fullName>
    </recommendedName>
</protein>
<proteinExistence type="predicted"/>
<organism evidence="2 3">
    <name type="scientific">Ogataea philodendri</name>
    <dbReference type="NCBI Taxonomy" id="1378263"/>
    <lineage>
        <taxon>Eukaryota</taxon>
        <taxon>Fungi</taxon>
        <taxon>Dikarya</taxon>
        <taxon>Ascomycota</taxon>
        <taxon>Saccharomycotina</taxon>
        <taxon>Pichiomycetes</taxon>
        <taxon>Pichiales</taxon>
        <taxon>Pichiaceae</taxon>
        <taxon>Ogataea</taxon>
    </lineage>
</organism>
<dbReference type="OrthoDB" id="3596986at2759"/>
<reference evidence="2" key="1">
    <citation type="journal article" date="2021" name="Open Biol.">
        <title>Shared evolutionary footprints suggest mitochondrial oxidative damage underlies multiple complex I losses in fungi.</title>
        <authorList>
            <person name="Schikora-Tamarit M.A."/>
            <person name="Marcet-Houben M."/>
            <person name="Nosek J."/>
            <person name="Gabaldon T."/>
        </authorList>
    </citation>
    <scope>NUCLEOTIDE SEQUENCE</scope>
    <source>
        <strain evidence="2">CBS6075</strain>
    </source>
</reference>
<dbReference type="InterPro" id="IPR013951">
    <property type="entry name" value="Rxt3"/>
</dbReference>
<feature type="region of interest" description="Disordered" evidence="1">
    <location>
        <begin position="80"/>
        <end position="137"/>
    </location>
</feature>
<name>A0A9P8NXG6_9ASCO</name>
<dbReference type="GeneID" id="70238507"/>
<feature type="compositionally biased region" description="Basic and acidic residues" evidence="1">
    <location>
        <begin position="30"/>
        <end position="40"/>
    </location>
</feature>
<reference evidence="2" key="2">
    <citation type="submission" date="2021-01" db="EMBL/GenBank/DDBJ databases">
        <authorList>
            <person name="Schikora-Tamarit M.A."/>
        </authorList>
    </citation>
    <scope>NUCLEOTIDE SEQUENCE</scope>
    <source>
        <strain evidence="2">CBS6075</strain>
    </source>
</reference>
<dbReference type="RefSeq" id="XP_046058806.1">
    <property type="nucleotide sequence ID" value="XM_046207840.1"/>
</dbReference>
<feature type="compositionally biased region" description="Polar residues" evidence="1">
    <location>
        <begin position="1"/>
        <end position="15"/>
    </location>
</feature>
<feature type="compositionally biased region" description="Polar residues" evidence="1">
    <location>
        <begin position="46"/>
        <end position="62"/>
    </location>
</feature>
<evidence type="ECO:0000313" key="2">
    <source>
        <dbReference type="EMBL" id="KAH3661693.1"/>
    </source>
</evidence>
<sequence>MSFNETSYNSQNNRAQVKLPPISFLSGNYENKDKETEKRTAPAANQLPSLSSINSSEFQLPSISSLTPASDSIKLPSIKLSNASESPGDQKPPSWNSASPPARNSNSPSSQQETGPVASQPKDADADKQGHHHHHIHEDLSVQLKEAQQHLKSGGHIHVVHQPHGNHHHHKILIHNPNETPADVVQPQGNDTTIIQNDSTIIDPNATVPQETSLVQAPSPKPAPVETRREFKPREITIDSKETLLLAASFPRKHLGSIIYQEYPTKETRCMYLENIDPVHQQEDFHIPNQLVSKRIELLPAYFANYINCTVDIRIPYKSIPDNINVFDRRIWGTDIYTDDSDIVAILYHCGVLQSADPTGADDNDSTRAPEKSEKSGESEQDKESGAVPFSSHTGAITPGNLDNIHNVSKPDVNPDEANDLVVTLIILPRLGVYQGSYRNHYNSRTWGQNGAYHNGVSIALYGVRWCRLGGSYDGLNTGSFRKRLLNERMEVSQKLLKTSQPNDSVSGWTVDRKFYKEFK</sequence>
<keyword evidence="3" id="KW-1185">Reference proteome</keyword>